<evidence type="ECO:0000256" key="1">
    <source>
        <dbReference type="ARBA" id="ARBA00010348"/>
    </source>
</evidence>
<proteinExistence type="inferred from homology"/>
<evidence type="ECO:0000259" key="3">
    <source>
        <dbReference type="PROSITE" id="PS50815"/>
    </source>
</evidence>
<feature type="region of interest" description="Disordered" evidence="2">
    <location>
        <begin position="305"/>
        <end position="326"/>
    </location>
</feature>
<keyword evidence="5" id="KW-1185">Reference proteome</keyword>
<dbReference type="PANTHER" id="PTHR11842:SF10">
    <property type="entry name" value="MITOTIC SPINDLE ASSEMBLY CHECKPOINT PROTEIN MAD2B"/>
    <property type="match status" value="1"/>
</dbReference>
<dbReference type="PANTHER" id="PTHR11842">
    <property type="entry name" value="MITOTIC SPINDLE ASSEMBLY CHECKPOINT PROTEIN MAD2"/>
    <property type="match status" value="1"/>
</dbReference>
<dbReference type="SUPFAM" id="SSF56019">
    <property type="entry name" value="The spindle assembly checkpoint protein mad2"/>
    <property type="match status" value="1"/>
</dbReference>
<sequence length="326" mass="35974">MAPTYLDTLDAFTNFLAAYTHTLLYLRTLYPRTSFVHARFHNTSAYQSRHPLVCEWIRDAIDAVRTELLDGTVSRIAVVIFGLGHAHAHAHGNARPSGTGDVQIMERFVLDVDAFPVLDRDERNVGLEWASSPPSSPPSSRASSSRSASPSSHPDGDNTPSRSRSRSREPRPLDVGVDTDLSEQFRAALISLTTRCAQLAPLPEHCSFNISMELKDEADVDPPVGHPQAWIPVQPSLQKTGRRNDRRATVEDEPEHGSTQESKAEDKRKRGQDLGGVRVTPIRTVEAGTFRFETWVEEGRAKFADMSAKGKGRAEVGFSSSGERGF</sequence>
<comment type="caution">
    <text evidence="4">The sequence shown here is derived from an EMBL/GenBank/DDBJ whole genome shotgun (WGS) entry which is preliminary data.</text>
</comment>
<dbReference type="Gene3D" id="3.30.900.10">
    <property type="entry name" value="HORMA domain"/>
    <property type="match status" value="1"/>
</dbReference>
<dbReference type="Proteomes" id="UP000076837">
    <property type="component" value="Unassembled WGS sequence"/>
</dbReference>
<accession>A0A163FLP4</accession>
<organism evidence="4 5">
    <name type="scientific">Didymella rabiei</name>
    <name type="common">Chickpea ascochyta blight fungus</name>
    <name type="synonym">Mycosphaerella rabiei</name>
    <dbReference type="NCBI Taxonomy" id="5454"/>
    <lineage>
        <taxon>Eukaryota</taxon>
        <taxon>Fungi</taxon>
        <taxon>Dikarya</taxon>
        <taxon>Ascomycota</taxon>
        <taxon>Pezizomycotina</taxon>
        <taxon>Dothideomycetes</taxon>
        <taxon>Pleosporomycetidae</taxon>
        <taxon>Pleosporales</taxon>
        <taxon>Pleosporineae</taxon>
        <taxon>Didymellaceae</taxon>
        <taxon>Ascochyta</taxon>
    </lineage>
</organism>
<feature type="compositionally biased region" description="Basic and acidic residues" evidence="2">
    <location>
        <begin position="242"/>
        <end position="272"/>
    </location>
</feature>
<dbReference type="STRING" id="5454.A0A163FLP4"/>
<dbReference type="AlphaFoldDB" id="A0A163FLP4"/>
<dbReference type="GO" id="GO:0016035">
    <property type="term" value="C:zeta DNA polymerase complex"/>
    <property type="evidence" value="ECO:0007669"/>
    <property type="project" value="TreeGrafter"/>
</dbReference>
<reference evidence="4 5" key="1">
    <citation type="journal article" date="2016" name="Sci. Rep.">
        <title>Draft genome sequencing and secretome analysis of fungal phytopathogen Ascochyta rabiei provides insight into the necrotrophic effector repertoire.</title>
        <authorList>
            <person name="Verma S."/>
            <person name="Gazara R.K."/>
            <person name="Nizam S."/>
            <person name="Parween S."/>
            <person name="Chattopadhyay D."/>
            <person name="Verma P.K."/>
        </authorList>
    </citation>
    <scope>NUCLEOTIDE SEQUENCE [LARGE SCALE GENOMIC DNA]</scope>
    <source>
        <strain evidence="4 5">ArDII</strain>
    </source>
</reference>
<protein>
    <recommendedName>
        <fullName evidence="3">HORMA domain-containing protein</fullName>
    </recommendedName>
</protein>
<evidence type="ECO:0000313" key="4">
    <source>
        <dbReference type="EMBL" id="KZM24435.1"/>
    </source>
</evidence>
<dbReference type="InterPro" id="IPR003511">
    <property type="entry name" value="HORMA_dom"/>
</dbReference>
<name>A0A163FLP4_DIDRA</name>
<feature type="domain" description="HORMA" evidence="3">
    <location>
        <begin position="6"/>
        <end position="274"/>
    </location>
</feature>
<dbReference type="InterPro" id="IPR045091">
    <property type="entry name" value="Mad2-like"/>
</dbReference>
<comment type="similarity">
    <text evidence="1">Belongs to the MAD2 family.</text>
</comment>
<feature type="region of interest" description="Disordered" evidence="2">
    <location>
        <begin position="127"/>
        <end position="179"/>
    </location>
</feature>
<feature type="region of interest" description="Disordered" evidence="2">
    <location>
        <begin position="219"/>
        <end position="279"/>
    </location>
</feature>
<dbReference type="EMBL" id="JYNV01000158">
    <property type="protein sequence ID" value="KZM24435.1"/>
    <property type="molecule type" value="Genomic_DNA"/>
</dbReference>
<dbReference type="PROSITE" id="PS50815">
    <property type="entry name" value="HORMA"/>
    <property type="match status" value="1"/>
</dbReference>
<gene>
    <name evidence="4" type="ORF">ST47_g4415</name>
</gene>
<evidence type="ECO:0000313" key="5">
    <source>
        <dbReference type="Proteomes" id="UP000076837"/>
    </source>
</evidence>
<evidence type="ECO:0000256" key="2">
    <source>
        <dbReference type="SAM" id="MobiDB-lite"/>
    </source>
</evidence>
<feature type="compositionally biased region" description="Low complexity" evidence="2">
    <location>
        <begin position="130"/>
        <end position="152"/>
    </location>
</feature>
<dbReference type="InterPro" id="IPR036570">
    <property type="entry name" value="HORMA_dom_sf"/>
</dbReference>